<evidence type="ECO:0000313" key="2">
    <source>
        <dbReference type="EMBL" id="TMQ81364.1"/>
    </source>
</evidence>
<gene>
    <name evidence="2" type="ORF">ETD83_41495</name>
</gene>
<keyword evidence="3" id="KW-1185">Reference proteome</keyword>
<name>A0A5C4IYI3_9ACTN</name>
<feature type="transmembrane region" description="Helical" evidence="1">
    <location>
        <begin position="61"/>
        <end position="79"/>
    </location>
</feature>
<dbReference type="AlphaFoldDB" id="A0A5C4IYI3"/>
<evidence type="ECO:0000256" key="1">
    <source>
        <dbReference type="SAM" id="Phobius"/>
    </source>
</evidence>
<sequence length="105" mass="11528">MRTGGTQVIQERDRAAVTSGRAAPARATRLVDGFTDAAVLLFAVWTAVYHLGLLVRPPTSVLLLVWLACAAAIGARYAARRRWWAGPLWREPVTLPVARKRPAPR</sequence>
<dbReference type="RefSeq" id="WP_138650712.1">
    <property type="nucleotide sequence ID" value="NZ_VCKW01000524.1"/>
</dbReference>
<comment type="caution">
    <text evidence="2">The sequence shown here is derived from an EMBL/GenBank/DDBJ whole genome shotgun (WGS) entry which is preliminary data.</text>
</comment>
<dbReference type="OrthoDB" id="3444687at2"/>
<protein>
    <submittedName>
        <fullName evidence="2">Uncharacterized protein</fullName>
    </submittedName>
</protein>
<organism evidence="2 3">
    <name type="scientific">Actinomadura soli</name>
    <dbReference type="NCBI Taxonomy" id="2508997"/>
    <lineage>
        <taxon>Bacteria</taxon>
        <taxon>Bacillati</taxon>
        <taxon>Actinomycetota</taxon>
        <taxon>Actinomycetes</taxon>
        <taxon>Streptosporangiales</taxon>
        <taxon>Thermomonosporaceae</taxon>
        <taxon>Actinomadura</taxon>
    </lineage>
</organism>
<keyword evidence="1" id="KW-0472">Membrane</keyword>
<accession>A0A5C4IYI3</accession>
<proteinExistence type="predicted"/>
<reference evidence="2 3" key="1">
    <citation type="submission" date="2019-05" db="EMBL/GenBank/DDBJ databases">
        <title>Draft genome sequence of Actinomadura sp. 14C53.</title>
        <authorList>
            <person name="Saricaoglu S."/>
            <person name="Isik K."/>
        </authorList>
    </citation>
    <scope>NUCLEOTIDE SEQUENCE [LARGE SCALE GENOMIC DNA]</scope>
    <source>
        <strain evidence="2 3">14C53</strain>
    </source>
</reference>
<feature type="non-terminal residue" evidence="2">
    <location>
        <position position="105"/>
    </location>
</feature>
<keyword evidence="1" id="KW-1133">Transmembrane helix</keyword>
<feature type="transmembrane region" description="Helical" evidence="1">
    <location>
        <begin position="34"/>
        <end position="55"/>
    </location>
</feature>
<dbReference type="Proteomes" id="UP000309174">
    <property type="component" value="Unassembled WGS sequence"/>
</dbReference>
<evidence type="ECO:0000313" key="3">
    <source>
        <dbReference type="Proteomes" id="UP000309174"/>
    </source>
</evidence>
<dbReference type="EMBL" id="VCKW01000524">
    <property type="protein sequence ID" value="TMQ81364.1"/>
    <property type="molecule type" value="Genomic_DNA"/>
</dbReference>
<keyword evidence="1" id="KW-0812">Transmembrane</keyword>